<feature type="chain" id="PRO_5042262102" evidence="1">
    <location>
        <begin position="23"/>
        <end position="175"/>
    </location>
</feature>
<sequence>MKQNIKFFAILFVVLFILSSCKSDKSNPISNNDTGNSNSNFPHLTVSPQPANASVKIGSSVNVSVSVTSNTRKIYLMLGDVSNGAMSPLYGSGSMENGSNTTVTIPVSIPSNVTPGQYYIGVQLNVTTDASSNNYLSTYILNPFRDKTNYTLNEGPQGTNPKSTQIPIAKISVTQ</sequence>
<organism evidence="2 3">
    <name type="scientific">Stygiobacter electus</name>
    <dbReference type="NCBI Taxonomy" id="3032292"/>
    <lineage>
        <taxon>Bacteria</taxon>
        <taxon>Pseudomonadati</taxon>
        <taxon>Ignavibacteriota</taxon>
        <taxon>Ignavibacteria</taxon>
        <taxon>Ignavibacteriales</taxon>
        <taxon>Melioribacteraceae</taxon>
        <taxon>Stygiobacter</taxon>
    </lineage>
</organism>
<evidence type="ECO:0000313" key="3">
    <source>
        <dbReference type="Proteomes" id="UP001221302"/>
    </source>
</evidence>
<keyword evidence="1" id="KW-0732">Signal</keyword>
<gene>
    <name evidence="2" type="ORF">P0M35_10240</name>
</gene>
<dbReference type="EMBL" id="JARGDL010000014">
    <property type="protein sequence ID" value="MDF1612530.1"/>
    <property type="molecule type" value="Genomic_DNA"/>
</dbReference>
<comment type="caution">
    <text evidence="2">The sequence shown here is derived from an EMBL/GenBank/DDBJ whole genome shotgun (WGS) entry which is preliminary data.</text>
</comment>
<keyword evidence="3" id="KW-1185">Reference proteome</keyword>
<dbReference type="AlphaFoldDB" id="A0AAE3P1I1"/>
<feature type="signal peptide" evidence="1">
    <location>
        <begin position="1"/>
        <end position="22"/>
    </location>
</feature>
<dbReference type="Gene3D" id="2.60.40.10">
    <property type="entry name" value="Immunoglobulins"/>
    <property type="match status" value="1"/>
</dbReference>
<name>A0AAE3P1I1_9BACT</name>
<dbReference type="PROSITE" id="PS51257">
    <property type="entry name" value="PROKAR_LIPOPROTEIN"/>
    <property type="match status" value="1"/>
</dbReference>
<dbReference type="InterPro" id="IPR013783">
    <property type="entry name" value="Ig-like_fold"/>
</dbReference>
<reference evidence="2" key="1">
    <citation type="submission" date="2023-03" db="EMBL/GenBank/DDBJ databases">
        <title>Stygiobacter electus gen. nov., sp. nov., facultatively anaerobic thermotolerant bacterium of the class Ignavibacteria from a well of Yessentuki mineral water deposit.</title>
        <authorList>
            <person name="Podosokorskaya O.A."/>
            <person name="Elcheninov A.G."/>
            <person name="Petrova N.F."/>
            <person name="Zavarzina D.G."/>
            <person name="Kublanov I.V."/>
            <person name="Merkel A.Y."/>
        </authorList>
    </citation>
    <scope>NUCLEOTIDE SEQUENCE</scope>
    <source>
        <strain evidence="2">09-Me</strain>
    </source>
</reference>
<proteinExistence type="predicted"/>
<evidence type="ECO:0000256" key="1">
    <source>
        <dbReference type="SAM" id="SignalP"/>
    </source>
</evidence>
<accession>A0AAE3P1I1</accession>
<evidence type="ECO:0000313" key="2">
    <source>
        <dbReference type="EMBL" id="MDF1612530.1"/>
    </source>
</evidence>
<dbReference type="Proteomes" id="UP001221302">
    <property type="component" value="Unassembled WGS sequence"/>
</dbReference>
<dbReference type="RefSeq" id="WP_321536301.1">
    <property type="nucleotide sequence ID" value="NZ_JARGDL010000014.1"/>
</dbReference>
<protein>
    <submittedName>
        <fullName evidence="2">Uncharacterized protein</fullName>
    </submittedName>
</protein>